<feature type="compositionally biased region" description="Polar residues" evidence="1">
    <location>
        <begin position="132"/>
        <end position="162"/>
    </location>
</feature>
<feature type="region of interest" description="Disordered" evidence="1">
    <location>
        <begin position="543"/>
        <end position="588"/>
    </location>
</feature>
<dbReference type="Proteomes" id="UP000772434">
    <property type="component" value="Unassembled WGS sequence"/>
</dbReference>
<name>A0A9P5PQK8_9AGAR</name>
<evidence type="ECO:0000313" key="3">
    <source>
        <dbReference type="Proteomes" id="UP000772434"/>
    </source>
</evidence>
<sequence>MALAYSFLSQILSMFPHDPLSHISGILDFSSQGIQQLLVNFKQLWEQHGLSVAGRNLAEAVVQDSTLRCCWAVKEEGFQAEVCFQMIESIKRLGEEFGMELSKSQTPPPALSSPSPLTAPIASSSTPTLASNASDTSKSSPHALTLVSPSKPTPPSLQLQPTSEFAREVAELRKAGRKLEVFMDEHVMGLEHKAGAPPARVHLSNTPTECTPVPYVAPVTAVPPTGLHKRVKHNMYGAFGSLLLRSSHCPSQSGTLMPSPLPTETPHHHICAPNQCSHSWRWRSTVSTVPPPSQSGLSGSYTRIETDFEDILHLEEENRRLHVSKNSLWDDLKRAEGSFEAIQNGHDELIRRNNHIVEASHRVQWGKEAAESHLCEARYEMKLLGNMLKSSAGSSNKSLGSSLREAIRGLLDKLDVVAYSPSSPRIPGTASPSVSYSLLANPSSSPAVPVIPVTSAAMVSVGVQKSPDVVVTALQPTEDMEDLEYMSDGEIFGRRDKDEIEEDELKDKDASNEATVAEDGTLTGIFNLDVSVVVDDGSAVETTGSVGNNAELEPSISSPSSFLPNPKNPLFLPSSEPSSTGSTILELP</sequence>
<feature type="compositionally biased region" description="Low complexity" evidence="1">
    <location>
        <begin position="561"/>
        <end position="575"/>
    </location>
</feature>
<keyword evidence="3" id="KW-1185">Reference proteome</keyword>
<accession>A0A9P5PQK8</accession>
<comment type="caution">
    <text evidence="2">The sequence shown here is derived from an EMBL/GenBank/DDBJ whole genome shotgun (WGS) entry which is preliminary data.</text>
</comment>
<dbReference type="EMBL" id="JADNRY010000063">
    <property type="protein sequence ID" value="KAF9068228.1"/>
    <property type="molecule type" value="Genomic_DNA"/>
</dbReference>
<evidence type="ECO:0000256" key="1">
    <source>
        <dbReference type="SAM" id="MobiDB-lite"/>
    </source>
</evidence>
<dbReference type="AlphaFoldDB" id="A0A9P5PQK8"/>
<feature type="region of interest" description="Disordered" evidence="1">
    <location>
        <begin position="99"/>
        <end position="162"/>
    </location>
</feature>
<proteinExistence type="predicted"/>
<feature type="region of interest" description="Disordered" evidence="1">
    <location>
        <begin position="491"/>
        <end position="510"/>
    </location>
</feature>
<evidence type="ECO:0000313" key="2">
    <source>
        <dbReference type="EMBL" id="KAF9068228.1"/>
    </source>
</evidence>
<reference evidence="2" key="1">
    <citation type="submission" date="2020-11" db="EMBL/GenBank/DDBJ databases">
        <authorList>
            <consortium name="DOE Joint Genome Institute"/>
            <person name="Ahrendt S."/>
            <person name="Riley R."/>
            <person name="Andreopoulos W."/>
            <person name="Labutti K."/>
            <person name="Pangilinan J."/>
            <person name="Ruiz-Duenas F.J."/>
            <person name="Barrasa J.M."/>
            <person name="Sanchez-Garcia M."/>
            <person name="Camarero S."/>
            <person name="Miyauchi S."/>
            <person name="Serrano A."/>
            <person name="Linde D."/>
            <person name="Babiker R."/>
            <person name="Drula E."/>
            <person name="Ayuso-Fernandez I."/>
            <person name="Pacheco R."/>
            <person name="Padilla G."/>
            <person name="Ferreira P."/>
            <person name="Barriuso J."/>
            <person name="Kellner H."/>
            <person name="Castanera R."/>
            <person name="Alfaro M."/>
            <person name="Ramirez L."/>
            <person name="Pisabarro A.G."/>
            <person name="Kuo A."/>
            <person name="Tritt A."/>
            <person name="Lipzen A."/>
            <person name="He G."/>
            <person name="Yan M."/>
            <person name="Ng V."/>
            <person name="Cullen D."/>
            <person name="Martin F."/>
            <person name="Rosso M.-N."/>
            <person name="Henrissat B."/>
            <person name="Hibbett D."/>
            <person name="Martinez A.T."/>
            <person name="Grigoriev I.V."/>
        </authorList>
    </citation>
    <scope>NUCLEOTIDE SEQUENCE</scope>
    <source>
        <strain evidence="2">AH 40177</strain>
    </source>
</reference>
<feature type="compositionally biased region" description="Polar residues" evidence="1">
    <location>
        <begin position="576"/>
        <end position="588"/>
    </location>
</feature>
<protein>
    <submittedName>
        <fullName evidence="2">Uncharacterized protein</fullName>
    </submittedName>
</protein>
<gene>
    <name evidence="2" type="ORF">BDP27DRAFT_1422111</name>
</gene>
<organism evidence="2 3">
    <name type="scientific">Rhodocollybia butyracea</name>
    <dbReference type="NCBI Taxonomy" id="206335"/>
    <lineage>
        <taxon>Eukaryota</taxon>
        <taxon>Fungi</taxon>
        <taxon>Dikarya</taxon>
        <taxon>Basidiomycota</taxon>
        <taxon>Agaricomycotina</taxon>
        <taxon>Agaricomycetes</taxon>
        <taxon>Agaricomycetidae</taxon>
        <taxon>Agaricales</taxon>
        <taxon>Marasmiineae</taxon>
        <taxon>Omphalotaceae</taxon>
        <taxon>Rhodocollybia</taxon>
    </lineage>
</organism>
<feature type="compositionally biased region" description="Low complexity" evidence="1">
    <location>
        <begin position="112"/>
        <end position="131"/>
    </location>
</feature>